<accession>A0ABM3N200</accession>
<dbReference type="RefSeq" id="XP_052757612.1">
    <property type="nucleotide sequence ID" value="XM_052901652.1"/>
</dbReference>
<reference evidence="3" key="1">
    <citation type="submission" date="2025-08" db="UniProtKB">
        <authorList>
            <consortium name="RefSeq"/>
        </authorList>
    </citation>
    <scope>IDENTIFICATION</scope>
    <source>
        <tissue evidence="3">Whole larvae</tissue>
    </source>
</reference>
<evidence type="ECO:0000313" key="3">
    <source>
        <dbReference type="RefSeq" id="XP_052757612.1"/>
    </source>
</evidence>
<feature type="compositionally biased region" description="Acidic residues" evidence="1">
    <location>
        <begin position="56"/>
        <end position="72"/>
    </location>
</feature>
<dbReference type="Proteomes" id="UP001652740">
    <property type="component" value="Unplaced"/>
</dbReference>
<evidence type="ECO:0000256" key="1">
    <source>
        <dbReference type="SAM" id="MobiDB-lite"/>
    </source>
</evidence>
<protein>
    <submittedName>
        <fullName evidence="3">Uncharacterized protein LOC128202210</fullName>
    </submittedName>
</protein>
<feature type="region of interest" description="Disordered" evidence="1">
    <location>
        <begin position="47"/>
        <end position="83"/>
    </location>
</feature>
<gene>
    <name evidence="3" type="primary">LOC128202210</name>
</gene>
<evidence type="ECO:0000313" key="2">
    <source>
        <dbReference type="Proteomes" id="UP001652740"/>
    </source>
</evidence>
<proteinExistence type="predicted"/>
<organism evidence="2 3">
    <name type="scientific">Galleria mellonella</name>
    <name type="common">Greater wax moth</name>
    <dbReference type="NCBI Taxonomy" id="7137"/>
    <lineage>
        <taxon>Eukaryota</taxon>
        <taxon>Metazoa</taxon>
        <taxon>Ecdysozoa</taxon>
        <taxon>Arthropoda</taxon>
        <taxon>Hexapoda</taxon>
        <taxon>Insecta</taxon>
        <taxon>Pterygota</taxon>
        <taxon>Neoptera</taxon>
        <taxon>Endopterygota</taxon>
        <taxon>Lepidoptera</taxon>
        <taxon>Glossata</taxon>
        <taxon>Ditrysia</taxon>
        <taxon>Pyraloidea</taxon>
        <taxon>Pyralidae</taxon>
        <taxon>Galleriinae</taxon>
        <taxon>Galleria</taxon>
    </lineage>
</organism>
<name>A0ABM3N200_GALME</name>
<sequence length="83" mass="9737">MIHLMNMTVTVNKKEIDKLAMEVNVHPTHMVKFIEEFQKRANTTLTNLIEDRGESNEDIEDEDNDGDEDEEENIHVSPKKRKK</sequence>
<dbReference type="GeneID" id="128202210"/>
<keyword evidence="2" id="KW-1185">Reference proteome</keyword>